<organism evidence="1 2">
    <name type="scientific">Amblyomma americanum</name>
    <name type="common">Lone star tick</name>
    <dbReference type="NCBI Taxonomy" id="6943"/>
    <lineage>
        <taxon>Eukaryota</taxon>
        <taxon>Metazoa</taxon>
        <taxon>Ecdysozoa</taxon>
        <taxon>Arthropoda</taxon>
        <taxon>Chelicerata</taxon>
        <taxon>Arachnida</taxon>
        <taxon>Acari</taxon>
        <taxon>Parasitiformes</taxon>
        <taxon>Ixodida</taxon>
        <taxon>Ixodoidea</taxon>
        <taxon>Ixodidae</taxon>
        <taxon>Amblyomminae</taxon>
        <taxon>Amblyomma</taxon>
    </lineage>
</organism>
<evidence type="ECO:0000313" key="1">
    <source>
        <dbReference type="EMBL" id="KAK8770390.1"/>
    </source>
</evidence>
<dbReference type="AlphaFoldDB" id="A0AAQ4E6T1"/>
<dbReference type="EMBL" id="JARKHS020021208">
    <property type="protein sequence ID" value="KAK8770390.1"/>
    <property type="molecule type" value="Genomic_DNA"/>
</dbReference>
<dbReference type="Proteomes" id="UP001321473">
    <property type="component" value="Unassembled WGS sequence"/>
</dbReference>
<name>A0AAQ4E6T1_AMBAM</name>
<reference evidence="1 2" key="1">
    <citation type="journal article" date="2023" name="Arcadia Sci">
        <title>De novo assembly of a long-read Amblyomma americanum tick genome.</title>
        <authorList>
            <person name="Chou S."/>
            <person name="Poskanzer K.E."/>
            <person name="Rollins M."/>
            <person name="Thuy-Boun P.S."/>
        </authorList>
    </citation>
    <scope>NUCLEOTIDE SEQUENCE [LARGE SCALE GENOMIC DNA]</scope>
    <source>
        <strain evidence="1">F_SG_1</strain>
        <tissue evidence="1">Salivary glands</tissue>
    </source>
</reference>
<proteinExistence type="predicted"/>
<sequence length="74" mass="8239">MMKRAVTLTRGPHSKLFNVPLRASNPHRDQHQTHSVVYAACTLHCMQGYICISAFARYATALCALCARAVHNVK</sequence>
<evidence type="ECO:0000313" key="2">
    <source>
        <dbReference type="Proteomes" id="UP001321473"/>
    </source>
</evidence>
<protein>
    <submittedName>
        <fullName evidence="1">Uncharacterized protein</fullName>
    </submittedName>
</protein>
<gene>
    <name evidence="1" type="ORF">V5799_013145</name>
</gene>
<keyword evidence="2" id="KW-1185">Reference proteome</keyword>
<comment type="caution">
    <text evidence="1">The sequence shown here is derived from an EMBL/GenBank/DDBJ whole genome shotgun (WGS) entry which is preliminary data.</text>
</comment>
<accession>A0AAQ4E6T1</accession>